<name>A0ABR1E213_NECAM</name>
<evidence type="ECO:0000313" key="2">
    <source>
        <dbReference type="Proteomes" id="UP001303046"/>
    </source>
</evidence>
<proteinExistence type="predicted"/>
<dbReference type="Proteomes" id="UP001303046">
    <property type="component" value="Unassembled WGS sequence"/>
</dbReference>
<protein>
    <submittedName>
        <fullName evidence="1">Uncharacterized protein</fullName>
    </submittedName>
</protein>
<dbReference type="EMBL" id="JAVFWL010000005">
    <property type="protein sequence ID" value="KAK6756722.1"/>
    <property type="molecule type" value="Genomic_DNA"/>
</dbReference>
<reference evidence="1 2" key="1">
    <citation type="submission" date="2023-08" db="EMBL/GenBank/DDBJ databases">
        <title>A Necator americanus chromosomal reference genome.</title>
        <authorList>
            <person name="Ilik V."/>
            <person name="Petrzelkova K.J."/>
            <person name="Pardy F."/>
            <person name="Fuh T."/>
            <person name="Niatou-Singa F.S."/>
            <person name="Gouil Q."/>
            <person name="Baker L."/>
            <person name="Ritchie M.E."/>
            <person name="Jex A.R."/>
            <person name="Gazzola D."/>
            <person name="Li H."/>
            <person name="Toshio Fujiwara R."/>
            <person name="Zhan B."/>
            <person name="Aroian R.V."/>
            <person name="Pafco B."/>
            <person name="Schwarz E.M."/>
        </authorList>
    </citation>
    <scope>NUCLEOTIDE SEQUENCE [LARGE SCALE GENOMIC DNA]</scope>
    <source>
        <strain evidence="1 2">Aroian</strain>
        <tissue evidence="1">Whole animal</tissue>
    </source>
</reference>
<gene>
    <name evidence="1" type="primary">Necator_chrV.g19676</name>
    <name evidence="1" type="ORF">RB195_014884</name>
</gene>
<organism evidence="1 2">
    <name type="scientific">Necator americanus</name>
    <name type="common">Human hookworm</name>
    <dbReference type="NCBI Taxonomy" id="51031"/>
    <lineage>
        <taxon>Eukaryota</taxon>
        <taxon>Metazoa</taxon>
        <taxon>Ecdysozoa</taxon>
        <taxon>Nematoda</taxon>
        <taxon>Chromadorea</taxon>
        <taxon>Rhabditida</taxon>
        <taxon>Rhabditina</taxon>
        <taxon>Rhabditomorpha</taxon>
        <taxon>Strongyloidea</taxon>
        <taxon>Ancylostomatidae</taxon>
        <taxon>Bunostominae</taxon>
        <taxon>Necator</taxon>
    </lineage>
</organism>
<keyword evidence="2" id="KW-1185">Reference proteome</keyword>
<evidence type="ECO:0000313" key="1">
    <source>
        <dbReference type="EMBL" id="KAK6756722.1"/>
    </source>
</evidence>
<accession>A0ABR1E213</accession>
<comment type="caution">
    <text evidence="1">The sequence shown here is derived from an EMBL/GenBank/DDBJ whole genome shotgun (WGS) entry which is preliminary data.</text>
</comment>
<sequence>MAMKIDSFEQITTRIGRLRMRRCDQAPALTIFVAPTSSYEEEGVVAFYMDLEKFYREDNTITKVTASDFIAKAGPRRTPDELYMGTYGLQWSEQGERLFEFISI</sequence>